<feature type="transmembrane region" description="Helical" evidence="13">
    <location>
        <begin position="302"/>
        <end position="328"/>
    </location>
</feature>
<keyword evidence="4 13" id="KW-0813">Transport</keyword>
<dbReference type="GO" id="GO:0006824">
    <property type="term" value="P:cobalt ion transport"/>
    <property type="evidence" value="ECO:0007669"/>
    <property type="project" value="UniProtKB-KW"/>
</dbReference>
<keyword evidence="6" id="KW-0533">Nickel</keyword>
<evidence type="ECO:0000256" key="4">
    <source>
        <dbReference type="ARBA" id="ARBA00022448"/>
    </source>
</evidence>
<accession>A0A3L7JCP4</accession>
<dbReference type="GO" id="GO:0005886">
    <property type="term" value="C:plasma membrane"/>
    <property type="evidence" value="ECO:0007669"/>
    <property type="project" value="UniProtKB-SubCell"/>
</dbReference>
<dbReference type="GO" id="GO:0015099">
    <property type="term" value="F:nickel cation transmembrane transporter activity"/>
    <property type="evidence" value="ECO:0007669"/>
    <property type="project" value="UniProtKB-UniRule"/>
</dbReference>
<comment type="function">
    <text evidence="1">Efflux system for nickel and cobalt.</text>
</comment>
<proteinExistence type="inferred from homology"/>
<name>A0A3L7JCP4_9HYPH</name>
<keyword evidence="12" id="KW-0170">Cobalt</keyword>
<dbReference type="GO" id="GO:0032025">
    <property type="term" value="P:response to cobalt ion"/>
    <property type="evidence" value="ECO:0007669"/>
    <property type="project" value="TreeGrafter"/>
</dbReference>
<organism evidence="14 15">
    <name type="scientific">Notoacmeibacter ruber</name>
    <dbReference type="NCBI Taxonomy" id="2670375"/>
    <lineage>
        <taxon>Bacteria</taxon>
        <taxon>Pseudomonadati</taxon>
        <taxon>Pseudomonadota</taxon>
        <taxon>Alphaproteobacteria</taxon>
        <taxon>Hyphomicrobiales</taxon>
        <taxon>Notoacmeibacteraceae</taxon>
        <taxon>Notoacmeibacter</taxon>
    </lineage>
</organism>
<keyword evidence="7 13" id="KW-0812">Transmembrane</keyword>
<comment type="caution">
    <text evidence="14">The sequence shown here is derived from an EMBL/GenBank/DDBJ whole genome shotgun (WGS) entry which is preliminary data.</text>
</comment>
<evidence type="ECO:0000256" key="6">
    <source>
        <dbReference type="ARBA" id="ARBA00022596"/>
    </source>
</evidence>
<evidence type="ECO:0000256" key="13">
    <source>
        <dbReference type="RuleBase" id="RU362101"/>
    </source>
</evidence>
<protein>
    <recommendedName>
        <fullName evidence="13">Nickel/cobalt efflux system</fullName>
    </recommendedName>
</protein>
<feature type="transmembrane region" description="Helical" evidence="13">
    <location>
        <begin position="81"/>
        <end position="102"/>
    </location>
</feature>
<gene>
    <name evidence="14" type="ORF">D8780_09685</name>
</gene>
<evidence type="ECO:0000256" key="9">
    <source>
        <dbReference type="ARBA" id="ARBA00023065"/>
    </source>
</evidence>
<reference evidence="14 15" key="1">
    <citation type="submission" date="2018-10" db="EMBL/GenBank/DDBJ databases">
        <title>Notoacmeibacter sp. M2BS9Y-3-1, whole genome shotgun sequence.</title>
        <authorList>
            <person name="Tuo L."/>
        </authorList>
    </citation>
    <scope>NUCLEOTIDE SEQUENCE [LARGE SCALE GENOMIC DNA]</scope>
    <source>
        <strain evidence="14 15">M2BS9Y-3-1</strain>
    </source>
</reference>
<feature type="transmembrane region" description="Helical" evidence="13">
    <location>
        <begin position="164"/>
        <end position="183"/>
    </location>
</feature>
<keyword evidence="5" id="KW-1003">Cell membrane</keyword>
<evidence type="ECO:0000256" key="2">
    <source>
        <dbReference type="ARBA" id="ARBA00004651"/>
    </source>
</evidence>
<dbReference type="InterPro" id="IPR051224">
    <property type="entry name" value="NiCoT_RcnA"/>
</dbReference>
<keyword evidence="10" id="KW-0921">Nickel transport</keyword>
<evidence type="ECO:0000256" key="3">
    <source>
        <dbReference type="ARBA" id="ARBA00022426"/>
    </source>
</evidence>
<dbReference type="GO" id="GO:0046583">
    <property type="term" value="F:monoatomic cation efflux transmembrane transporter activity"/>
    <property type="evidence" value="ECO:0007669"/>
    <property type="project" value="TreeGrafter"/>
</dbReference>
<dbReference type="Pfam" id="PF03824">
    <property type="entry name" value="NicO"/>
    <property type="match status" value="1"/>
</dbReference>
<dbReference type="AlphaFoldDB" id="A0A3L7JCP4"/>
<dbReference type="InterPro" id="IPR011541">
    <property type="entry name" value="Ni/Co_transpt_high_affinity"/>
</dbReference>
<dbReference type="EMBL" id="RCWN01000001">
    <property type="protein sequence ID" value="RLQ88436.1"/>
    <property type="molecule type" value="Genomic_DNA"/>
</dbReference>
<evidence type="ECO:0000256" key="7">
    <source>
        <dbReference type="ARBA" id="ARBA00022692"/>
    </source>
</evidence>
<comment type="similarity">
    <text evidence="13">Belongs to the NiCoT transporter (TC 2.A.52) family.</text>
</comment>
<evidence type="ECO:0000256" key="8">
    <source>
        <dbReference type="ARBA" id="ARBA00022989"/>
    </source>
</evidence>
<keyword evidence="11 13" id="KW-0472">Membrane</keyword>
<sequence length="374" mass="39017">MRVPYRYRNALSIALLGLAAVMIITMPALAQSSLGIGAAEPAAKPISSGLFGEVGRFIFEQQKQFYTLMKDALLAMRSNPAAGWTLIGLSFLYGILHAAGPGHGKAVISTYMVANEIALRRGIVLSLVSALLQGLMAVAIISAVFLVLRGTAISQTDTVFTLEILSYAFLTGFGLWLLARKLLPLLKNTFRRRPAAAPMAISGGGVALVATHHHFAPHDDHADHVHEHVHHHHGDATHAHHHAPGEVCSSCGHAHMPDPSQIAGERFRPTEALSAVIAVGLRPCSGALIVLTFAFLNGMVVAGIGSVFAMALGTAITVAALATLAVTAKNVAIRFAGGTGSAVARQVQLVVELLGAGLITILGIMLLAGAMASA</sequence>
<evidence type="ECO:0000256" key="1">
    <source>
        <dbReference type="ARBA" id="ARBA00002510"/>
    </source>
</evidence>
<dbReference type="PANTHER" id="PTHR40659">
    <property type="entry name" value="NICKEL/COBALT EFFLUX SYSTEM RCNA"/>
    <property type="match status" value="1"/>
</dbReference>
<dbReference type="GO" id="GO:0010045">
    <property type="term" value="P:response to nickel cation"/>
    <property type="evidence" value="ECO:0007669"/>
    <property type="project" value="TreeGrafter"/>
</dbReference>
<evidence type="ECO:0000313" key="15">
    <source>
        <dbReference type="Proteomes" id="UP000281094"/>
    </source>
</evidence>
<keyword evidence="15" id="KW-1185">Reference proteome</keyword>
<keyword evidence="8 13" id="KW-1133">Transmembrane helix</keyword>
<evidence type="ECO:0000256" key="5">
    <source>
        <dbReference type="ARBA" id="ARBA00022475"/>
    </source>
</evidence>
<evidence type="ECO:0000313" key="14">
    <source>
        <dbReference type="EMBL" id="RLQ88436.1"/>
    </source>
</evidence>
<feature type="transmembrane region" description="Helical" evidence="13">
    <location>
        <begin position="123"/>
        <end position="148"/>
    </location>
</feature>
<dbReference type="RefSeq" id="WP_121645404.1">
    <property type="nucleotide sequence ID" value="NZ_RCWN01000001.1"/>
</dbReference>
<keyword evidence="9" id="KW-0406">Ion transport</keyword>
<dbReference type="Proteomes" id="UP000281094">
    <property type="component" value="Unassembled WGS sequence"/>
</dbReference>
<feature type="transmembrane region" description="Helical" evidence="13">
    <location>
        <begin position="349"/>
        <end position="372"/>
    </location>
</feature>
<dbReference type="PANTHER" id="PTHR40659:SF1">
    <property type="entry name" value="NICKEL_COBALT EFFLUX SYSTEM RCNA"/>
    <property type="match status" value="1"/>
</dbReference>
<comment type="subcellular location">
    <subcellularLocation>
        <location evidence="2 13">Cell membrane</location>
        <topology evidence="2 13">Multi-pass membrane protein</topology>
    </subcellularLocation>
</comment>
<keyword evidence="3" id="KW-0171">Cobalt transport</keyword>
<evidence type="ECO:0000256" key="12">
    <source>
        <dbReference type="ARBA" id="ARBA00023285"/>
    </source>
</evidence>
<evidence type="ECO:0000256" key="11">
    <source>
        <dbReference type="ARBA" id="ARBA00023136"/>
    </source>
</evidence>
<feature type="transmembrane region" description="Helical" evidence="13">
    <location>
        <begin position="272"/>
        <end position="296"/>
    </location>
</feature>
<evidence type="ECO:0000256" key="10">
    <source>
        <dbReference type="ARBA" id="ARBA00023112"/>
    </source>
</evidence>